<gene>
    <name evidence="1" type="primary">WBGene00282548</name>
</gene>
<accession>A0A8R1YZA8</accession>
<dbReference type="Proteomes" id="UP000005239">
    <property type="component" value="Unassembled WGS sequence"/>
</dbReference>
<sequence length="130" mass="14688">MVLFLVKTYWQAASIGEMEELERALIAQMDGQEKGVNENGLRGEDVHRAGLQYETFTSTKLFSNAITGHVKIIVFYSLVPRIIKENERIEKEKDTHRLQVASTMLSANSRRANTAAESKAAPSLCRKIKY</sequence>
<reference evidence="2" key="1">
    <citation type="journal article" date="2008" name="Nat. Genet.">
        <title>The Pristionchus pacificus genome provides a unique perspective on nematode lifestyle and parasitism.</title>
        <authorList>
            <person name="Dieterich C."/>
            <person name="Clifton S.W."/>
            <person name="Schuster L.N."/>
            <person name="Chinwalla A."/>
            <person name="Delehaunty K."/>
            <person name="Dinkelacker I."/>
            <person name="Fulton L."/>
            <person name="Fulton R."/>
            <person name="Godfrey J."/>
            <person name="Minx P."/>
            <person name="Mitreva M."/>
            <person name="Roeseler W."/>
            <person name="Tian H."/>
            <person name="Witte H."/>
            <person name="Yang S.P."/>
            <person name="Wilson R.K."/>
            <person name="Sommer R.J."/>
        </authorList>
    </citation>
    <scope>NUCLEOTIDE SEQUENCE [LARGE SCALE GENOMIC DNA]</scope>
    <source>
        <strain evidence="2">PS312</strain>
    </source>
</reference>
<keyword evidence="2" id="KW-1185">Reference proteome</keyword>
<name>A0A2A6CY81_PRIPA</name>
<protein>
    <submittedName>
        <fullName evidence="1">Uncharacterized protein</fullName>
    </submittedName>
</protein>
<evidence type="ECO:0000313" key="2">
    <source>
        <dbReference type="Proteomes" id="UP000005239"/>
    </source>
</evidence>
<dbReference type="AlphaFoldDB" id="A0A2A6CY81"/>
<organism evidence="1 2">
    <name type="scientific">Pristionchus pacificus</name>
    <name type="common">Parasitic nematode worm</name>
    <dbReference type="NCBI Taxonomy" id="54126"/>
    <lineage>
        <taxon>Eukaryota</taxon>
        <taxon>Metazoa</taxon>
        <taxon>Ecdysozoa</taxon>
        <taxon>Nematoda</taxon>
        <taxon>Chromadorea</taxon>
        <taxon>Rhabditida</taxon>
        <taxon>Rhabditina</taxon>
        <taxon>Diplogasteromorpha</taxon>
        <taxon>Diplogasteroidea</taxon>
        <taxon>Neodiplogasteridae</taxon>
        <taxon>Pristionchus</taxon>
    </lineage>
</organism>
<reference evidence="1" key="2">
    <citation type="submission" date="2022-06" db="UniProtKB">
        <authorList>
            <consortium name="EnsemblMetazoa"/>
        </authorList>
    </citation>
    <scope>IDENTIFICATION</scope>
    <source>
        <strain evidence="1">PS312</strain>
    </source>
</reference>
<accession>A0A2A6CY81</accession>
<evidence type="ECO:0000313" key="1">
    <source>
        <dbReference type="EnsemblMetazoa" id="PPA44179.1"/>
    </source>
</evidence>
<dbReference type="EnsemblMetazoa" id="PPA44179.1">
    <property type="protein sequence ID" value="PPA44179.1"/>
    <property type="gene ID" value="WBGene00282548"/>
</dbReference>
<proteinExistence type="predicted"/>